<accession>A0A364Y7G1</accession>
<gene>
    <name evidence="2" type="ORF">DQQ10_06575</name>
</gene>
<feature type="transmembrane region" description="Helical" evidence="1">
    <location>
        <begin position="12"/>
        <end position="35"/>
    </location>
</feature>
<evidence type="ECO:0000256" key="1">
    <source>
        <dbReference type="SAM" id="Phobius"/>
    </source>
</evidence>
<dbReference type="Proteomes" id="UP000251889">
    <property type="component" value="Unassembled WGS sequence"/>
</dbReference>
<keyword evidence="1" id="KW-1133">Transmembrane helix</keyword>
<feature type="transmembrane region" description="Helical" evidence="1">
    <location>
        <begin position="47"/>
        <end position="65"/>
    </location>
</feature>
<keyword evidence="1" id="KW-0812">Transmembrane</keyword>
<dbReference type="AlphaFoldDB" id="A0A364Y7G1"/>
<evidence type="ECO:0000313" key="2">
    <source>
        <dbReference type="EMBL" id="RAW02201.1"/>
    </source>
</evidence>
<proteinExistence type="predicted"/>
<comment type="caution">
    <text evidence="2">The sequence shown here is derived from an EMBL/GenBank/DDBJ whole genome shotgun (WGS) entry which is preliminary data.</text>
</comment>
<evidence type="ECO:0000313" key="3">
    <source>
        <dbReference type="Proteomes" id="UP000251889"/>
    </source>
</evidence>
<reference evidence="2 3" key="1">
    <citation type="submission" date="2018-06" db="EMBL/GenBank/DDBJ databases">
        <title>Chryseolinea flavus sp. nov., a member of the phylum Bacteroidetes isolated from soil.</title>
        <authorList>
            <person name="Li Y."/>
            <person name="Wang J."/>
        </authorList>
    </citation>
    <scope>NUCLEOTIDE SEQUENCE [LARGE SCALE GENOMIC DNA]</scope>
    <source>
        <strain evidence="2 3">SDU1-6</strain>
    </source>
</reference>
<dbReference type="EMBL" id="QMFY01000002">
    <property type="protein sequence ID" value="RAW02201.1"/>
    <property type="molecule type" value="Genomic_DNA"/>
</dbReference>
<dbReference type="RefSeq" id="WP_112746024.1">
    <property type="nucleotide sequence ID" value="NZ_QMFY01000002.1"/>
</dbReference>
<dbReference type="OrthoDB" id="980954at2"/>
<protein>
    <submittedName>
        <fullName evidence="2">Uncharacterized protein</fullName>
    </submittedName>
</protein>
<organism evidence="2 3">
    <name type="scientific">Pseudochryseolinea flava</name>
    <dbReference type="NCBI Taxonomy" id="2059302"/>
    <lineage>
        <taxon>Bacteria</taxon>
        <taxon>Pseudomonadati</taxon>
        <taxon>Bacteroidota</taxon>
        <taxon>Cytophagia</taxon>
        <taxon>Cytophagales</taxon>
        <taxon>Fulvivirgaceae</taxon>
        <taxon>Pseudochryseolinea</taxon>
    </lineage>
</organism>
<keyword evidence="3" id="KW-1185">Reference proteome</keyword>
<sequence length="245" mass="28448">MWVLSFFPIPCGFGLCLPLYYPIIVFVGLISGWAYYKFNDKIRLRKWIQIILILAVDILVLTYFYPKGEFFPTNQISAARRVVAQYAALKPTDIFEATEKRDFLMITALYHKFELPKETYTVDYCLTDTSGRCDTFLKTFNYFIKDNKVFSDSPSIHFEISLTDGSLTFTDTVQQTTFNFKVGYPNFGKYSDEFDDSSRELSPTGSRVTGLVKDIGAVRVASSERLPKFEYKFTKLFERYLDRLK</sequence>
<name>A0A364Y7G1_9BACT</name>
<keyword evidence="1" id="KW-0472">Membrane</keyword>